<feature type="compositionally biased region" description="Basic and acidic residues" evidence="2">
    <location>
        <begin position="40"/>
        <end position="54"/>
    </location>
</feature>
<dbReference type="Gene3D" id="2.30.170.20">
    <property type="entry name" value="Ribosomal protein L24e"/>
    <property type="match status" value="1"/>
</dbReference>
<dbReference type="EMBL" id="WOWB01000001">
    <property type="protein sequence ID" value="NLV06618.1"/>
    <property type="molecule type" value="Genomic_DNA"/>
</dbReference>
<evidence type="ECO:0000256" key="2">
    <source>
        <dbReference type="SAM" id="MobiDB-lite"/>
    </source>
</evidence>
<name>A0A847U620_9EURY</name>
<feature type="domain" description="Large ribosomal subunit protein eL24-related N-terminal" evidence="3">
    <location>
        <begin position="3"/>
        <end position="66"/>
    </location>
</feature>
<dbReference type="Pfam" id="PF01246">
    <property type="entry name" value="Ribosomal_L24e"/>
    <property type="match status" value="1"/>
</dbReference>
<protein>
    <recommendedName>
        <fullName evidence="3">Large ribosomal subunit protein eL24-related N-terminal domain-containing protein</fullName>
    </recommendedName>
</protein>
<dbReference type="SUPFAM" id="SSF57716">
    <property type="entry name" value="Glucocorticoid receptor-like (DNA-binding domain)"/>
    <property type="match status" value="1"/>
</dbReference>
<sequence length="245" mass="27972">MVRFRTCDYTGEEIEPGTGIMLVLNNGEVLNFKDSKAEKNWRMGRDPTDLEWTQKSRKQKARRKQDEEVDIDGSGSGGLALKQPEVDVETTEEQHGESAGTVLQEKQSMDETVQSVLRLLDTDHPYEANAQSLRSRADMLTEEVKNTSRLKVGQVVASLGVLPVATSGQELELENELRKFADDIPIDKPEDSEEYDWDELYTEVSLFLKEKEPLYQQLEDEGMKGVAELRRKQLKTFLGDRLRYI</sequence>
<comment type="similarity">
    <text evidence="1">Belongs to the eukaryotic ribosomal protein eL24 family.</text>
</comment>
<feature type="region of interest" description="Disordered" evidence="2">
    <location>
        <begin position="40"/>
        <end position="108"/>
    </location>
</feature>
<gene>
    <name evidence="4" type="ORF">GOC83_10815</name>
</gene>
<comment type="caution">
    <text evidence="4">The sequence shown here is derived from an EMBL/GenBank/DDBJ whole genome shotgun (WGS) entry which is preliminary data.</text>
</comment>
<evidence type="ECO:0000313" key="5">
    <source>
        <dbReference type="Proteomes" id="UP000610611"/>
    </source>
</evidence>
<organism evidence="4 5">
    <name type="scientific">Haloarcula rubripromontorii</name>
    <dbReference type="NCBI Taxonomy" id="1705562"/>
    <lineage>
        <taxon>Archaea</taxon>
        <taxon>Methanobacteriati</taxon>
        <taxon>Methanobacteriota</taxon>
        <taxon>Stenosarchaea group</taxon>
        <taxon>Halobacteria</taxon>
        <taxon>Halobacteriales</taxon>
        <taxon>Haloarculaceae</taxon>
        <taxon>Haloarcula</taxon>
    </lineage>
</organism>
<accession>A0A847U620</accession>
<dbReference type="InterPro" id="IPR000988">
    <property type="entry name" value="Ribosomal_eL24-rel_N"/>
</dbReference>
<dbReference type="RefSeq" id="WP_170083505.1">
    <property type="nucleotide sequence ID" value="NZ_JAWJXX010000003.1"/>
</dbReference>
<dbReference type="Proteomes" id="UP000610611">
    <property type="component" value="Unassembled WGS sequence"/>
</dbReference>
<proteinExistence type="inferred from homology"/>
<evidence type="ECO:0000313" key="4">
    <source>
        <dbReference type="EMBL" id="NLV06618.1"/>
    </source>
</evidence>
<evidence type="ECO:0000259" key="3">
    <source>
        <dbReference type="Pfam" id="PF01246"/>
    </source>
</evidence>
<dbReference type="CDD" id="cd00472">
    <property type="entry name" value="Ribosomal_L24e_L24"/>
    <property type="match status" value="1"/>
</dbReference>
<dbReference type="AlphaFoldDB" id="A0A847U620"/>
<dbReference type="InterPro" id="IPR038630">
    <property type="entry name" value="L24e/L24_sf"/>
</dbReference>
<evidence type="ECO:0000256" key="1">
    <source>
        <dbReference type="ARBA" id="ARBA00005647"/>
    </source>
</evidence>
<reference evidence="4" key="1">
    <citation type="submission" date="2019-12" db="EMBL/GenBank/DDBJ databases">
        <title>The whole-genome sequencing of Haloarcula japonica strain pws8.</title>
        <authorList>
            <person name="Verma D.K."/>
            <person name="Gopal K."/>
            <person name="Prasad E.S."/>
        </authorList>
    </citation>
    <scope>NUCLEOTIDE SEQUENCE</scope>
    <source>
        <strain evidence="4">Pws8</strain>
    </source>
</reference>